<protein>
    <submittedName>
        <fullName evidence="3">MerR family transcriptional regulator</fullName>
    </submittedName>
</protein>
<evidence type="ECO:0000313" key="3">
    <source>
        <dbReference type="EMBL" id="MFD1430791.1"/>
    </source>
</evidence>
<dbReference type="RefSeq" id="WP_203628206.1">
    <property type="nucleotide sequence ID" value="NZ_BOLQ01000020.1"/>
</dbReference>
<evidence type="ECO:0000256" key="1">
    <source>
        <dbReference type="ARBA" id="ARBA00023125"/>
    </source>
</evidence>
<reference evidence="4" key="1">
    <citation type="journal article" date="2019" name="Int. J. Syst. Evol. Microbiol.">
        <title>The Global Catalogue of Microorganisms (GCM) 10K type strain sequencing project: providing services to taxonomists for standard genome sequencing and annotation.</title>
        <authorList>
            <consortium name="The Broad Institute Genomics Platform"/>
            <consortium name="The Broad Institute Genome Sequencing Center for Infectious Disease"/>
            <person name="Wu L."/>
            <person name="Ma J."/>
        </authorList>
    </citation>
    <scope>NUCLEOTIDE SEQUENCE [LARGE SCALE GENOMIC DNA]</scope>
    <source>
        <strain evidence="4">CCM 8980</strain>
    </source>
</reference>
<dbReference type="Pfam" id="PF13411">
    <property type="entry name" value="MerR_1"/>
    <property type="match status" value="1"/>
</dbReference>
<dbReference type="Proteomes" id="UP001597196">
    <property type="component" value="Unassembled WGS sequence"/>
</dbReference>
<keyword evidence="4" id="KW-1185">Reference proteome</keyword>
<dbReference type="InterPro" id="IPR009061">
    <property type="entry name" value="DNA-bd_dom_put_sf"/>
</dbReference>
<dbReference type="Gene3D" id="1.10.1660.10">
    <property type="match status" value="1"/>
</dbReference>
<dbReference type="SMART" id="SM00422">
    <property type="entry name" value="HTH_MERR"/>
    <property type="match status" value="1"/>
</dbReference>
<accession>A0ABW4CLI4</accession>
<keyword evidence="1" id="KW-0238">DNA-binding</keyword>
<dbReference type="InterPro" id="IPR047057">
    <property type="entry name" value="MerR_fam"/>
</dbReference>
<evidence type="ECO:0000313" key="4">
    <source>
        <dbReference type="Proteomes" id="UP001597196"/>
    </source>
</evidence>
<dbReference type="InterPro" id="IPR000551">
    <property type="entry name" value="MerR-type_HTH_dom"/>
</dbReference>
<feature type="domain" description="HTH merR-type" evidence="2">
    <location>
        <begin position="1"/>
        <end position="71"/>
    </location>
</feature>
<proteinExistence type="predicted"/>
<dbReference type="PANTHER" id="PTHR30204:SF82">
    <property type="entry name" value="TRANSCRIPTIONAL REGULATOR, MERR FAMILY"/>
    <property type="match status" value="1"/>
</dbReference>
<dbReference type="CDD" id="cd01109">
    <property type="entry name" value="HTH_YyaN"/>
    <property type="match status" value="1"/>
</dbReference>
<name>A0ABW4CLI4_9LACO</name>
<dbReference type="EMBL" id="JBHTOC010000017">
    <property type="protein sequence ID" value="MFD1430791.1"/>
    <property type="molecule type" value="Genomic_DNA"/>
</dbReference>
<dbReference type="SUPFAM" id="SSF46955">
    <property type="entry name" value="Putative DNA-binding domain"/>
    <property type="match status" value="1"/>
</dbReference>
<organism evidence="3 4">
    <name type="scientific">Lacticaseibacillus mingshuiensis</name>
    <dbReference type="NCBI Taxonomy" id="2799574"/>
    <lineage>
        <taxon>Bacteria</taxon>
        <taxon>Bacillati</taxon>
        <taxon>Bacillota</taxon>
        <taxon>Bacilli</taxon>
        <taxon>Lactobacillales</taxon>
        <taxon>Lactobacillaceae</taxon>
        <taxon>Lacticaseibacillus</taxon>
    </lineage>
</organism>
<comment type="caution">
    <text evidence="3">The sequence shown here is derived from an EMBL/GenBank/DDBJ whole genome shotgun (WGS) entry which is preliminary data.</text>
</comment>
<evidence type="ECO:0000259" key="2">
    <source>
        <dbReference type="PROSITE" id="PS50937"/>
    </source>
</evidence>
<dbReference type="PROSITE" id="PS50937">
    <property type="entry name" value="HTH_MERR_2"/>
    <property type="match status" value="1"/>
</dbReference>
<gene>
    <name evidence="3" type="ORF">ACFQ4P_11125</name>
</gene>
<sequence length="147" mass="16227">MPYSIKAAAARCGLSEYTLRYYDKAGLLPFVARDASGYRAFTDGDMALLHTIICLKNTGMRIDDIRTYIQYVMAGSSTVAERRALLQKHREAVAAKQRAIAENLKEIDYKLALYEDPQAAQLVARELAAASQDKQAANLPDAFAGIH</sequence>
<dbReference type="PANTHER" id="PTHR30204">
    <property type="entry name" value="REDOX-CYCLING DRUG-SENSING TRANSCRIPTIONAL ACTIVATOR SOXR"/>
    <property type="match status" value="1"/>
</dbReference>